<name>A0A939PMH0_9ACTN</name>
<dbReference type="SUPFAM" id="SSF54909">
    <property type="entry name" value="Dimeric alpha+beta barrel"/>
    <property type="match status" value="1"/>
</dbReference>
<organism evidence="2 3">
    <name type="scientific">Actinomadura barringtoniae</name>
    <dbReference type="NCBI Taxonomy" id="1427535"/>
    <lineage>
        <taxon>Bacteria</taxon>
        <taxon>Bacillati</taxon>
        <taxon>Actinomycetota</taxon>
        <taxon>Actinomycetes</taxon>
        <taxon>Streptosporangiales</taxon>
        <taxon>Thermomonosporaceae</taxon>
        <taxon>Actinomadura</taxon>
    </lineage>
</organism>
<reference evidence="2" key="1">
    <citation type="submission" date="2021-03" db="EMBL/GenBank/DDBJ databases">
        <authorList>
            <person name="Kanchanasin P."/>
            <person name="Saeng-In P."/>
            <person name="Phongsopitanun W."/>
            <person name="Yuki M."/>
            <person name="Kudo T."/>
            <person name="Ohkuma M."/>
            <person name="Tanasupawat S."/>
        </authorList>
    </citation>
    <scope>NUCLEOTIDE SEQUENCE</scope>
    <source>
        <strain evidence="2">GKU 128</strain>
    </source>
</reference>
<dbReference type="InterPro" id="IPR011008">
    <property type="entry name" value="Dimeric_a/b-barrel"/>
</dbReference>
<dbReference type="PANTHER" id="PTHR33336:SF3">
    <property type="entry name" value="ABM DOMAIN-CONTAINING PROTEIN"/>
    <property type="match status" value="1"/>
</dbReference>
<accession>A0A939PMH0</accession>
<dbReference type="PROSITE" id="PS51725">
    <property type="entry name" value="ABM"/>
    <property type="match status" value="1"/>
</dbReference>
<dbReference type="RefSeq" id="WP_208263889.1">
    <property type="nucleotide sequence ID" value="NZ_JAGEOJ010000040.1"/>
</dbReference>
<feature type="domain" description="ABM" evidence="1">
    <location>
        <begin position="4"/>
        <end position="96"/>
    </location>
</feature>
<evidence type="ECO:0000259" key="1">
    <source>
        <dbReference type="PROSITE" id="PS51725"/>
    </source>
</evidence>
<comment type="caution">
    <text evidence="2">The sequence shown here is derived from an EMBL/GenBank/DDBJ whole genome shotgun (WGS) entry which is preliminary data.</text>
</comment>
<protein>
    <submittedName>
        <fullName evidence="2">Antibiotic biosynthesis monooxygenase</fullName>
    </submittedName>
</protein>
<keyword evidence="3" id="KW-1185">Reference proteome</keyword>
<dbReference type="InterPro" id="IPR050744">
    <property type="entry name" value="AI-2_Isomerase_LsrG"/>
</dbReference>
<dbReference type="Pfam" id="PF03992">
    <property type="entry name" value="ABM"/>
    <property type="match status" value="1"/>
</dbReference>
<evidence type="ECO:0000313" key="3">
    <source>
        <dbReference type="Proteomes" id="UP000669179"/>
    </source>
</evidence>
<dbReference type="PANTHER" id="PTHR33336">
    <property type="entry name" value="QUINOL MONOOXYGENASE YGIN-RELATED"/>
    <property type="match status" value="1"/>
</dbReference>
<gene>
    <name evidence="2" type="ORF">J4573_51935</name>
</gene>
<evidence type="ECO:0000313" key="2">
    <source>
        <dbReference type="EMBL" id="MBO2455667.1"/>
    </source>
</evidence>
<dbReference type="EMBL" id="JAGEOJ010000040">
    <property type="protein sequence ID" value="MBO2455667.1"/>
    <property type="molecule type" value="Genomic_DNA"/>
</dbReference>
<sequence>MAQVALLSRVKVKAGRGEDFVAAFRGVFEAVEKEPGTLSYVVNRSGDDADLFWVSEIYADQEAFELHRDSAAMAAAGPLLGDVIAEVELLVGRPVLSKGVAGPR</sequence>
<dbReference type="Gene3D" id="3.30.70.100">
    <property type="match status" value="1"/>
</dbReference>
<proteinExistence type="predicted"/>
<keyword evidence="2" id="KW-0560">Oxidoreductase</keyword>
<dbReference type="AlphaFoldDB" id="A0A939PMH0"/>
<dbReference type="Proteomes" id="UP000669179">
    <property type="component" value="Unassembled WGS sequence"/>
</dbReference>
<dbReference type="InterPro" id="IPR007138">
    <property type="entry name" value="ABM_dom"/>
</dbReference>
<keyword evidence="2" id="KW-0503">Monooxygenase</keyword>
<dbReference type="GO" id="GO:0004497">
    <property type="term" value="F:monooxygenase activity"/>
    <property type="evidence" value="ECO:0007669"/>
    <property type="project" value="UniProtKB-KW"/>
</dbReference>